<comment type="caution">
    <text evidence="5">The sequence shown here is derived from an EMBL/GenBank/DDBJ whole genome shotgun (WGS) entry which is preliminary data.</text>
</comment>
<dbReference type="EMBL" id="JBHUOF010000021">
    <property type="protein sequence ID" value="MFD2801148.1"/>
    <property type="molecule type" value="Genomic_DNA"/>
</dbReference>
<name>A0ABW5WB06_9PSEU</name>
<feature type="region of interest" description="Disordered" evidence="3">
    <location>
        <begin position="1"/>
        <end position="45"/>
    </location>
</feature>
<dbReference type="PANTHER" id="PTHR37042">
    <property type="entry name" value="OUTER MEMBRANE PROTEIN RV1973"/>
    <property type="match status" value="1"/>
</dbReference>
<evidence type="ECO:0000313" key="5">
    <source>
        <dbReference type="EMBL" id="MFD2801148.1"/>
    </source>
</evidence>
<evidence type="ECO:0000256" key="3">
    <source>
        <dbReference type="SAM" id="MobiDB-lite"/>
    </source>
</evidence>
<keyword evidence="4" id="KW-1133">Transmembrane helix</keyword>
<feature type="transmembrane region" description="Helical" evidence="4">
    <location>
        <begin position="54"/>
        <end position="76"/>
    </location>
</feature>
<gene>
    <name evidence="5" type="ORF">ACFS2C_17280</name>
</gene>
<evidence type="ECO:0000256" key="1">
    <source>
        <dbReference type="ARBA" id="ARBA00004370"/>
    </source>
</evidence>
<protein>
    <recommendedName>
        <fullName evidence="7">Mce-associated membrane protein</fullName>
    </recommendedName>
</protein>
<keyword evidence="2 4" id="KW-0472">Membrane</keyword>
<evidence type="ECO:0008006" key="7">
    <source>
        <dbReference type="Google" id="ProtNLM"/>
    </source>
</evidence>
<reference evidence="6" key="1">
    <citation type="journal article" date="2019" name="Int. J. Syst. Evol. Microbiol.">
        <title>The Global Catalogue of Microorganisms (GCM) 10K type strain sequencing project: providing services to taxonomists for standard genome sequencing and annotation.</title>
        <authorList>
            <consortium name="The Broad Institute Genomics Platform"/>
            <consortium name="The Broad Institute Genome Sequencing Center for Infectious Disease"/>
            <person name="Wu L."/>
            <person name="Ma J."/>
        </authorList>
    </citation>
    <scope>NUCLEOTIDE SEQUENCE [LARGE SCALE GENOMIC DNA]</scope>
    <source>
        <strain evidence="6">IBRC-M 10906</strain>
    </source>
</reference>
<evidence type="ECO:0000256" key="2">
    <source>
        <dbReference type="ARBA" id="ARBA00023136"/>
    </source>
</evidence>
<proteinExistence type="predicted"/>
<dbReference type="Proteomes" id="UP001597478">
    <property type="component" value="Unassembled WGS sequence"/>
</dbReference>
<evidence type="ECO:0000313" key="6">
    <source>
        <dbReference type="Proteomes" id="UP001597478"/>
    </source>
</evidence>
<feature type="compositionally biased region" description="Basic and acidic residues" evidence="3">
    <location>
        <begin position="1"/>
        <end position="11"/>
    </location>
</feature>
<dbReference type="PANTHER" id="PTHR37042:SF4">
    <property type="entry name" value="OUTER MEMBRANE PROTEIN RV1973"/>
    <property type="match status" value="1"/>
</dbReference>
<keyword evidence="6" id="KW-1185">Reference proteome</keyword>
<sequence length="205" mass="22626">MMRVTLSDRRPSPTPRSTVEDDDHTEASTATGDSPAEPADDGPQRTRVSMRPRIVLAVLLAVAFAGGLAFAGVQFFNQRAEETARVEALAAAKRYATDLSSYDYRNLDGNFRAVEQNATGEFGEQYRQVSRNLTELIKQHQAVSKGAVLSAGLVESGTDRAVVALFVDQTITNTNSPQPRIDRNRMQMTLVRQDDRWLVDNVTLL</sequence>
<organism evidence="5 6">
    <name type="scientific">Prauserella oleivorans</name>
    <dbReference type="NCBI Taxonomy" id="1478153"/>
    <lineage>
        <taxon>Bacteria</taxon>
        <taxon>Bacillati</taxon>
        <taxon>Actinomycetota</taxon>
        <taxon>Actinomycetes</taxon>
        <taxon>Pseudonocardiales</taxon>
        <taxon>Pseudonocardiaceae</taxon>
        <taxon>Prauserella</taxon>
    </lineage>
</organism>
<evidence type="ECO:0000256" key="4">
    <source>
        <dbReference type="SAM" id="Phobius"/>
    </source>
</evidence>
<accession>A0ABW5WB06</accession>
<keyword evidence="4" id="KW-0812">Transmembrane</keyword>
<dbReference type="RefSeq" id="WP_377391296.1">
    <property type="nucleotide sequence ID" value="NZ_JBHSAN010000024.1"/>
</dbReference>
<comment type="subcellular location">
    <subcellularLocation>
        <location evidence="1">Membrane</location>
    </subcellularLocation>
</comment>